<accession>A0AAD9EDK9</accession>
<keyword evidence="3" id="KW-1185">Reference proteome</keyword>
<dbReference type="EMBL" id="JAQOWY010000509">
    <property type="protein sequence ID" value="KAK1841066.1"/>
    <property type="molecule type" value="Genomic_DNA"/>
</dbReference>
<name>A0AAD9EDK9_9PEZI</name>
<evidence type="ECO:0000256" key="1">
    <source>
        <dbReference type="SAM" id="MobiDB-lite"/>
    </source>
</evidence>
<protein>
    <submittedName>
        <fullName evidence="2">Uncharacterized protein</fullName>
    </submittedName>
</protein>
<feature type="compositionally biased region" description="Polar residues" evidence="1">
    <location>
        <begin position="351"/>
        <end position="368"/>
    </location>
</feature>
<comment type="caution">
    <text evidence="2">The sequence shown here is derived from an EMBL/GenBank/DDBJ whole genome shotgun (WGS) entry which is preliminary data.</text>
</comment>
<gene>
    <name evidence="2" type="ORF">CCHR01_16299</name>
</gene>
<organism evidence="2 3">
    <name type="scientific">Colletotrichum chrysophilum</name>
    <dbReference type="NCBI Taxonomy" id="1836956"/>
    <lineage>
        <taxon>Eukaryota</taxon>
        <taxon>Fungi</taxon>
        <taxon>Dikarya</taxon>
        <taxon>Ascomycota</taxon>
        <taxon>Pezizomycotina</taxon>
        <taxon>Sordariomycetes</taxon>
        <taxon>Hypocreomycetidae</taxon>
        <taxon>Glomerellales</taxon>
        <taxon>Glomerellaceae</taxon>
        <taxon>Colletotrichum</taxon>
        <taxon>Colletotrichum gloeosporioides species complex</taxon>
    </lineage>
</organism>
<proteinExistence type="predicted"/>
<feature type="compositionally biased region" description="Low complexity" evidence="1">
    <location>
        <begin position="404"/>
        <end position="420"/>
    </location>
</feature>
<sequence length="420" mass="46609">MKPPDGIDPNRLESDTDHAHRINSNAQFDIDHLSLSELWEEKVHIFFPSEARQLRIKTFDLPAPIPVAFVRDLTWNTYPVDNTEFLRQVAQKIAADFGPANDSTADGPSYKDTHAVFSWDGVKGLGECHPQTLVDELRKIAAPESVHLNWSIMEGIVASTKTTTGRVIGNTDDPQTTDITDETRHIIINITRVRGIFNTTTSHKCSEVVRIYTIVQVYEFVALKSALSPDEHVWSLADERSDADTGSQALLAYVSESSGTRLKAIEETSSPIRNQRRHIHRLSVLSQPGSGPSRLSEKAIDCPFEYAPIRKTMKKTVSMIAWNSFATRFLYTFSRDVVKTDLTPRKPPPQSQSHSLEAVNTTSKTGTQMRKEDTPIASLTLTLRGSRGGSYIDSYTKNTSFDCRTASPSSAATSSRASPA</sequence>
<reference evidence="2" key="1">
    <citation type="submission" date="2023-01" db="EMBL/GenBank/DDBJ databases">
        <title>Colletotrichum chrysophilum M932 genome sequence.</title>
        <authorList>
            <person name="Baroncelli R."/>
        </authorList>
    </citation>
    <scope>NUCLEOTIDE SEQUENCE</scope>
    <source>
        <strain evidence="2">M932</strain>
    </source>
</reference>
<evidence type="ECO:0000313" key="3">
    <source>
        <dbReference type="Proteomes" id="UP001243330"/>
    </source>
</evidence>
<evidence type="ECO:0000313" key="2">
    <source>
        <dbReference type="EMBL" id="KAK1841066.1"/>
    </source>
</evidence>
<dbReference type="AlphaFoldDB" id="A0AAD9EDK9"/>
<feature type="region of interest" description="Disordered" evidence="1">
    <location>
        <begin position="341"/>
        <end position="370"/>
    </location>
</feature>
<dbReference type="Proteomes" id="UP001243330">
    <property type="component" value="Unassembled WGS sequence"/>
</dbReference>
<feature type="region of interest" description="Disordered" evidence="1">
    <location>
        <begin position="396"/>
        <end position="420"/>
    </location>
</feature>